<dbReference type="RefSeq" id="WP_344731303.1">
    <property type="nucleotide sequence ID" value="NZ_BAAAZH010000001.1"/>
</dbReference>
<keyword evidence="2" id="KW-0547">Nucleotide-binding</keyword>
<dbReference type="PANTHER" id="PTHR43692">
    <property type="entry name" value="UDP-N-ACETYLMURAMOYLALANINE--D-GLUTAMATE LIGASE"/>
    <property type="match status" value="1"/>
</dbReference>
<dbReference type="PANTHER" id="PTHR43692:SF1">
    <property type="entry name" value="UDP-N-ACETYLMURAMOYLALANINE--D-GLUTAMATE LIGASE"/>
    <property type="match status" value="1"/>
</dbReference>
<dbReference type="InterPro" id="IPR036565">
    <property type="entry name" value="Mur-like_cat_sf"/>
</dbReference>
<dbReference type="EMBL" id="BAAAZH010000001">
    <property type="protein sequence ID" value="GAA4108273.1"/>
    <property type="molecule type" value="Genomic_DNA"/>
</dbReference>
<evidence type="ECO:0000313" key="5">
    <source>
        <dbReference type="Proteomes" id="UP001501495"/>
    </source>
</evidence>
<dbReference type="SUPFAM" id="SSF53623">
    <property type="entry name" value="MurD-like peptide ligases, catalytic domain"/>
    <property type="match status" value="1"/>
</dbReference>
<evidence type="ECO:0000256" key="1">
    <source>
        <dbReference type="ARBA" id="ARBA00022598"/>
    </source>
</evidence>
<reference evidence="5" key="1">
    <citation type="journal article" date="2019" name="Int. J. Syst. Evol. Microbiol.">
        <title>The Global Catalogue of Microorganisms (GCM) 10K type strain sequencing project: providing services to taxonomists for standard genome sequencing and annotation.</title>
        <authorList>
            <consortium name="The Broad Institute Genomics Platform"/>
            <consortium name="The Broad Institute Genome Sequencing Center for Infectious Disease"/>
            <person name="Wu L."/>
            <person name="Ma J."/>
        </authorList>
    </citation>
    <scope>NUCLEOTIDE SEQUENCE [LARGE SCALE GENOMIC DNA]</scope>
    <source>
        <strain evidence="5">JCM 16703</strain>
    </source>
</reference>
<name>A0ABP7X9J8_9ACTN</name>
<keyword evidence="1" id="KW-0436">Ligase</keyword>
<comment type="caution">
    <text evidence="4">The sequence shown here is derived from an EMBL/GenBank/DDBJ whole genome shotgun (WGS) entry which is preliminary data.</text>
</comment>
<protein>
    <submittedName>
        <fullName evidence="4">Uncharacterized protein</fullName>
    </submittedName>
</protein>
<proteinExistence type="predicted"/>
<gene>
    <name evidence="4" type="ORF">GCM10022215_01850</name>
</gene>
<dbReference type="SUPFAM" id="SSF51984">
    <property type="entry name" value="MurCD N-terminal domain"/>
    <property type="match status" value="1"/>
</dbReference>
<organism evidence="4 5">
    <name type="scientific">Nocardioides fonticola</name>
    <dbReference type="NCBI Taxonomy" id="450363"/>
    <lineage>
        <taxon>Bacteria</taxon>
        <taxon>Bacillati</taxon>
        <taxon>Actinomycetota</taxon>
        <taxon>Actinomycetes</taxon>
        <taxon>Propionibacteriales</taxon>
        <taxon>Nocardioidaceae</taxon>
        <taxon>Nocardioides</taxon>
    </lineage>
</organism>
<evidence type="ECO:0000256" key="2">
    <source>
        <dbReference type="ARBA" id="ARBA00022741"/>
    </source>
</evidence>
<dbReference type="Proteomes" id="UP001501495">
    <property type="component" value="Unassembled WGS sequence"/>
</dbReference>
<evidence type="ECO:0000313" key="4">
    <source>
        <dbReference type="EMBL" id="GAA4108273.1"/>
    </source>
</evidence>
<dbReference type="InterPro" id="IPR005762">
    <property type="entry name" value="MurD"/>
</dbReference>
<dbReference type="Gene3D" id="3.40.50.720">
    <property type="entry name" value="NAD(P)-binding Rossmann-like Domain"/>
    <property type="match status" value="1"/>
</dbReference>
<keyword evidence="3" id="KW-0067">ATP-binding</keyword>
<sequence length="339" mass="34541">MTSAGPAWHSLGQSDSWAGVRAVVLGFEDAGFAAADNLLHLGADVLVLASPTPDAAALADQREKAELLEVLGARVRLDAEPVTQLPEALDLVVVPAGTAHDHPLVAEAIARGLTVWSDAELAWRLRPRPVAAPWLVVAGPDPALVGACTERLGAILAADGVVATVAGTAGRPVVEVMMDPAPCDVLVLGIDAVQLTHLPTMAADSAALLGVRDADPAFAAVAGRVYADVRVACVYLLADPGTEELVAEAEVVEGARAIGVTLGTPAPSMVGVVEEFLVDRAFIAERASSAAEIGSLEDVGSDDPQVVTAALTAAALARAHGVSQHAVRAGLRRVAGLPD</sequence>
<accession>A0ABP7X9J8</accession>
<evidence type="ECO:0000256" key="3">
    <source>
        <dbReference type="ARBA" id="ARBA00022840"/>
    </source>
</evidence>
<keyword evidence="5" id="KW-1185">Reference proteome</keyword>